<dbReference type="EMBL" id="MU827800">
    <property type="protein sequence ID" value="KAJ7327699.1"/>
    <property type="molecule type" value="Genomic_DNA"/>
</dbReference>
<dbReference type="Proteomes" id="UP001163046">
    <property type="component" value="Unassembled WGS sequence"/>
</dbReference>
<dbReference type="AlphaFoldDB" id="A0A9X0CFE8"/>
<protein>
    <submittedName>
        <fullName evidence="1">Uncharacterized protein</fullName>
    </submittedName>
</protein>
<gene>
    <name evidence="1" type="ORF">OS493_026577</name>
</gene>
<comment type="caution">
    <text evidence="1">The sequence shown here is derived from an EMBL/GenBank/DDBJ whole genome shotgun (WGS) entry which is preliminary data.</text>
</comment>
<proteinExistence type="predicted"/>
<name>A0A9X0CFE8_9CNID</name>
<accession>A0A9X0CFE8</accession>
<reference evidence="1" key="1">
    <citation type="submission" date="2023-01" db="EMBL/GenBank/DDBJ databases">
        <title>Genome assembly of the deep-sea coral Lophelia pertusa.</title>
        <authorList>
            <person name="Herrera S."/>
            <person name="Cordes E."/>
        </authorList>
    </citation>
    <scope>NUCLEOTIDE SEQUENCE</scope>
    <source>
        <strain evidence="1">USNM1676648</strain>
        <tissue evidence="1">Polyp</tissue>
    </source>
</reference>
<organism evidence="1 2">
    <name type="scientific">Desmophyllum pertusum</name>
    <dbReference type="NCBI Taxonomy" id="174260"/>
    <lineage>
        <taxon>Eukaryota</taxon>
        <taxon>Metazoa</taxon>
        <taxon>Cnidaria</taxon>
        <taxon>Anthozoa</taxon>
        <taxon>Hexacorallia</taxon>
        <taxon>Scleractinia</taxon>
        <taxon>Caryophylliina</taxon>
        <taxon>Caryophylliidae</taxon>
        <taxon>Desmophyllum</taxon>
    </lineage>
</organism>
<keyword evidence="2" id="KW-1185">Reference proteome</keyword>
<sequence length="89" mass="10281">MKGQNVHRFIIKKELSKTDPSSDVRHPSKYHIYIFTSSGAPDTSTELKFSERDSRLFDQPRSKRTNVIWTTQYEIKPDVNVKLLGPSIS</sequence>
<evidence type="ECO:0000313" key="2">
    <source>
        <dbReference type="Proteomes" id="UP001163046"/>
    </source>
</evidence>
<evidence type="ECO:0000313" key="1">
    <source>
        <dbReference type="EMBL" id="KAJ7327699.1"/>
    </source>
</evidence>